<reference evidence="3" key="1">
    <citation type="submission" date="2020-02" db="EMBL/GenBank/DDBJ databases">
        <authorList>
            <person name="Meier V. D."/>
        </authorList>
    </citation>
    <scope>NUCLEOTIDE SEQUENCE</scope>
    <source>
        <strain evidence="3">AVDCRST_MAG91</strain>
    </source>
</reference>
<dbReference type="Gene3D" id="1.20.144.10">
    <property type="entry name" value="Phosphatidic acid phosphatase type 2/haloperoxidase"/>
    <property type="match status" value="2"/>
</dbReference>
<accession>A0A6J4TA02</accession>
<evidence type="ECO:0000313" key="3">
    <source>
        <dbReference type="EMBL" id="CAA9517744.1"/>
    </source>
</evidence>
<dbReference type="SUPFAM" id="SSF48317">
    <property type="entry name" value="Acid phosphatase/Vanadium-dependent haloperoxidase"/>
    <property type="match status" value="1"/>
</dbReference>
<dbReference type="CDD" id="cd03392">
    <property type="entry name" value="PAP2_like_2"/>
    <property type="match status" value="1"/>
</dbReference>
<keyword evidence="1" id="KW-0472">Membrane</keyword>
<dbReference type="AlphaFoldDB" id="A0A6J4TA02"/>
<feature type="domain" description="Phosphatidic acid phosphatase type 2/haloperoxidase" evidence="2">
    <location>
        <begin position="59"/>
        <end position="168"/>
    </location>
</feature>
<sequence length="187" mass="20052">MQAIDNALLREMIGWGEALPPLWTFARGLTELGGSRWLVPLTLAVAAWLTSRGHRRHAAALLLVTFGGRAVVEIMKWALARTRPDFIDHPVVVHSLSFPSGHAGNSMIAYLALALIAGPLLTRGRLPAAAAVLLAVAIGLTRPILGVHWPTDVLAGWTLGVAWTLSAVWALSGWMEGRPVSRPPRAS</sequence>
<dbReference type="SMART" id="SM00014">
    <property type="entry name" value="acidPPc"/>
    <property type="match status" value="1"/>
</dbReference>
<proteinExistence type="predicted"/>
<feature type="transmembrane region" description="Helical" evidence="1">
    <location>
        <begin position="58"/>
        <end position="80"/>
    </location>
</feature>
<evidence type="ECO:0000256" key="1">
    <source>
        <dbReference type="SAM" id="Phobius"/>
    </source>
</evidence>
<dbReference type="PANTHER" id="PTHR14969">
    <property type="entry name" value="SPHINGOSINE-1-PHOSPHATE PHOSPHOHYDROLASE"/>
    <property type="match status" value="1"/>
</dbReference>
<name>A0A6J4TA02_9SPHN</name>
<feature type="transmembrane region" description="Helical" evidence="1">
    <location>
        <begin position="100"/>
        <end position="121"/>
    </location>
</feature>
<feature type="transmembrane region" description="Helical" evidence="1">
    <location>
        <begin position="128"/>
        <end position="149"/>
    </location>
</feature>
<dbReference type="InterPro" id="IPR000326">
    <property type="entry name" value="PAP2/HPO"/>
</dbReference>
<organism evidence="3">
    <name type="scientific">uncultured Sphingomonadaceae bacterium</name>
    <dbReference type="NCBI Taxonomy" id="169976"/>
    <lineage>
        <taxon>Bacteria</taxon>
        <taxon>Pseudomonadati</taxon>
        <taxon>Pseudomonadota</taxon>
        <taxon>Alphaproteobacteria</taxon>
        <taxon>Sphingomonadales</taxon>
        <taxon>Sphingomonadaceae</taxon>
        <taxon>environmental samples</taxon>
    </lineage>
</organism>
<dbReference type="InterPro" id="IPR036938">
    <property type="entry name" value="PAP2/HPO_sf"/>
</dbReference>
<dbReference type="EMBL" id="CADCVX010000369">
    <property type="protein sequence ID" value="CAA9517744.1"/>
    <property type="molecule type" value="Genomic_DNA"/>
</dbReference>
<evidence type="ECO:0000259" key="2">
    <source>
        <dbReference type="SMART" id="SM00014"/>
    </source>
</evidence>
<keyword evidence="1" id="KW-1133">Transmembrane helix</keyword>
<feature type="transmembrane region" description="Helical" evidence="1">
    <location>
        <begin position="155"/>
        <end position="175"/>
    </location>
</feature>
<dbReference type="PANTHER" id="PTHR14969:SF13">
    <property type="entry name" value="AT30094P"/>
    <property type="match status" value="1"/>
</dbReference>
<dbReference type="Pfam" id="PF01569">
    <property type="entry name" value="PAP2"/>
    <property type="match status" value="1"/>
</dbReference>
<protein>
    <recommendedName>
        <fullName evidence="2">Phosphatidic acid phosphatase type 2/haloperoxidase domain-containing protein</fullName>
    </recommendedName>
</protein>
<gene>
    <name evidence="3" type="ORF">AVDCRST_MAG91-2006</name>
</gene>
<keyword evidence="1" id="KW-0812">Transmembrane</keyword>